<accession>A0ABS8BUV1</accession>
<protein>
    <recommendedName>
        <fullName evidence="4">Glutathione peroxidase</fullName>
    </recommendedName>
</protein>
<dbReference type="InterPro" id="IPR029759">
    <property type="entry name" value="GPX_AS"/>
</dbReference>
<evidence type="ECO:0000256" key="2">
    <source>
        <dbReference type="ARBA" id="ARBA00022559"/>
    </source>
</evidence>
<dbReference type="PROSITE" id="PS00460">
    <property type="entry name" value="GLUTATHIONE_PEROXID_1"/>
    <property type="match status" value="1"/>
</dbReference>
<evidence type="ECO:0000313" key="7">
    <source>
        <dbReference type="Proteomes" id="UP001138961"/>
    </source>
</evidence>
<gene>
    <name evidence="6" type="ORF">LGQ03_09565</name>
</gene>
<sequence length="172" mass="19001">MRYLLALLLTLTVTIAQAADPRMTFASIDGGDLALDDFAGQPVLVVNTASLCGFAGQLTEMQTLHETYRDAGLVVVAVPSDDFNQELETAQEAKEYCEMTYGLNLPMTTITRVRGAQAHPFYKWVETETGFVPNWNFNKVLLDGQGQIAGTWRAQTRPTSRQLTARIEALLN</sequence>
<dbReference type="PIRSF" id="PIRSF000303">
    <property type="entry name" value="Glutathion_perox"/>
    <property type="match status" value="1"/>
</dbReference>
<keyword evidence="3 4" id="KW-0560">Oxidoreductase</keyword>
<dbReference type="PANTHER" id="PTHR11592">
    <property type="entry name" value="GLUTATHIONE PEROXIDASE"/>
    <property type="match status" value="1"/>
</dbReference>
<dbReference type="RefSeq" id="WP_226748223.1">
    <property type="nucleotide sequence ID" value="NZ_JAJATZ010000004.1"/>
</dbReference>
<keyword evidence="5" id="KW-0732">Signal</keyword>
<dbReference type="InterPro" id="IPR036249">
    <property type="entry name" value="Thioredoxin-like_sf"/>
</dbReference>
<evidence type="ECO:0000256" key="3">
    <source>
        <dbReference type="ARBA" id="ARBA00023002"/>
    </source>
</evidence>
<feature type="signal peptide" evidence="5">
    <location>
        <begin position="1"/>
        <end position="18"/>
    </location>
</feature>
<comment type="similarity">
    <text evidence="1 4">Belongs to the glutathione peroxidase family.</text>
</comment>
<dbReference type="Pfam" id="PF00255">
    <property type="entry name" value="GSHPx"/>
    <property type="match status" value="1"/>
</dbReference>
<dbReference type="CDD" id="cd00340">
    <property type="entry name" value="GSH_Peroxidase"/>
    <property type="match status" value="1"/>
</dbReference>
<dbReference type="EMBL" id="JAJATZ010000004">
    <property type="protein sequence ID" value="MCB5199487.1"/>
    <property type="molecule type" value="Genomic_DNA"/>
</dbReference>
<evidence type="ECO:0000256" key="4">
    <source>
        <dbReference type="RuleBase" id="RU000499"/>
    </source>
</evidence>
<keyword evidence="2 4" id="KW-0575">Peroxidase</keyword>
<organism evidence="6 7">
    <name type="scientific">Loktanella gaetbuli</name>
    <dbReference type="NCBI Taxonomy" id="2881335"/>
    <lineage>
        <taxon>Bacteria</taxon>
        <taxon>Pseudomonadati</taxon>
        <taxon>Pseudomonadota</taxon>
        <taxon>Alphaproteobacteria</taxon>
        <taxon>Rhodobacterales</taxon>
        <taxon>Roseobacteraceae</taxon>
        <taxon>Loktanella</taxon>
    </lineage>
</organism>
<comment type="caution">
    <text evidence="6">The sequence shown here is derived from an EMBL/GenBank/DDBJ whole genome shotgun (WGS) entry which is preliminary data.</text>
</comment>
<name>A0ABS8BUV1_9RHOB</name>
<dbReference type="GO" id="GO:0004601">
    <property type="term" value="F:peroxidase activity"/>
    <property type="evidence" value="ECO:0007669"/>
    <property type="project" value="UniProtKB-KW"/>
</dbReference>
<reference evidence="6" key="1">
    <citation type="submission" date="2021-10" db="EMBL/GenBank/DDBJ databases">
        <title>Loktanella gaetbuli sp. nov., isolated from a tidal flat.</title>
        <authorList>
            <person name="Park S."/>
            <person name="Yoon J.-H."/>
        </authorList>
    </citation>
    <scope>NUCLEOTIDE SEQUENCE</scope>
    <source>
        <strain evidence="6">TSTF-M6</strain>
    </source>
</reference>
<dbReference type="PROSITE" id="PS51355">
    <property type="entry name" value="GLUTATHIONE_PEROXID_3"/>
    <property type="match status" value="1"/>
</dbReference>
<evidence type="ECO:0000256" key="1">
    <source>
        <dbReference type="ARBA" id="ARBA00006926"/>
    </source>
</evidence>
<dbReference type="Proteomes" id="UP001138961">
    <property type="component" value="Unassembled WGS sequence"/>
</dbReference>
<evidence type="ECO:0000256" key="5">
    <source>
        <dbReference type="SAM" id="SignalP"/>
    </source>
</evidence>
<dbReference type="SUPFAM" id="SSF52833">
    <property type="entry name" value="Thioredoxin-like"/>
    <property type="match status" value="1"/>
</dbReference>
<keyword evidence="7" id="KW-1185">Reference proteome</keyword>
<dbReference type="Gene3D" id="3.40.30.10">
    <property type="entry name" value="Glutaredoxin"/>
    <property type="match status" value="1"/>
</dbReference>
<dbReference type="PRINTS" id="PR01011">
    <property type="entry name" value="GLUTPROXDASE"/>
</dbReference>
<feature type="chain" id="PRO_5045168662" description="Glutathione peroxidase" evidence="5">
    <location>
        <begin position="19"/>
        <end position="172"/>
    </location>
</feature>
<dbReference type="PANTHER" id="PTHR11592:SF78">
    <property type="entry name" value="GLUTATHIONE PEROXIDASE"/>
    <property type="match status" value="1"/>
</dbReference>
<dbReference type="InterPro" id="IPR000889">
    <property type="entry name" value="Glutathione_peroxidase"/>
</dbReference>
<proteinExistence type="inferred from homology"/>
<evidence type="ECO:0000313" key="6">
    <source>
        <dbReference type="EMBL" id="MCB5199487.1"/>
    </source>
</evidence>